<keyword evidence="2" id="KW-1185">Reference proteome</keyword>
<evidence type="ECO:0000313" key="2">
    <source>
        <dbReference type="Proteomes" id="UP001162992"/>
    </source>
</evidence>
<dbReference type="Proteomes" id="UP001162992">
    <property type="component" value="Chromosome 2"/>
</dbReference>
<dbReference type="EMBL" id="CM055093">
    <property type="protein sequence ID" value="KAJ7566346.1"/>
    <property type="molecule type" value="Genomic_DNA"/>
</dbReference>
<protein>
    <submittedName>
        <fullName evidence="1">Uncharacterized protein</fullName>
    </submittedName>
</protein>
<gene>
    <name evidence="1" type="ORF">O6H91_02G098000</name>
</gene>
<proteinExistence type="predicted"/>
<accession>A0ACC2EIX2</accession>
<comment type="caution">
    <text evidence="1">The sequence shown here is derived from an EMBL/GenBank/DDBJ whole genome shotgun (WGS) entry which is preliminary data.</text>
</comment>
<evidence type="ECO:0000313" key="1">
    <source>
        <dbReference type="EMBL" id="KAJ7566346.1"/>
    </source>
</evidence>
<sequence>MRTLDFTLKILDIFSSMTTKPTFELFSGARDYRVKMDWNLWISCFLMFCMTGMKALDIHQPLSMINTARTSIVLDPFVSISAAPDLLGLQGQHVDFVTITFKRPYRAAATDWIGVFSPAIFNSSVCVQDKTVPNRDFYPLLCTAPIKYQYANFSSPGYVEDCEGSMKFRLINQRADFAFALFSGDIYQPVLLAVSNIITFAYRKFPAYPRLALGKLWNEVTITWTSGYDLLEATPLVVWGRQLKKDEFMSGAGTLSFTESDMCGPPARTVGWRNPGYIHTSYLKNLWANTKYFYRVGHLLQNESYVWGTEQFFSSPPYPGEDSVQRVLIFGDMGKRTRPSSEHDWRQGTEQYVFIESCLASADRQRQPWLVFIAHRVLGYSSAAFYVAQGTLGEPMGRETFQDLWQKYKVDLAIFGHVHNYERTCPVYENICVSKEKIHFSGTFNATIHLVVGGAGASLTEFTPIEISWSIFRDFDHGFSKLTAFNHSALLFEYKRSSDGNVYDHFWITREYKDVLGCDVPKNCPLTTLAS</sequence>
<organism evidence="1 2">
    <name type="scientific">Diphasiastrum complanatum</name>
    <name type="common">Issler's clubmoss</name>
    <name type="synonym">Lycopodium complanatum</name>
    <dbReference type="NCBI Taxonomy" id="34168"/>
    <lineage>
        <taxon>Eukaryota</taxon>
        <taxon>Viridiplantae</taxon>
        <taxon>Streptophyta</taxon>
        <taxon>Embryophyta</taxon>
        <taxon>Tracheophyta</taxon>
        <taxon>Lycopodiopsida</taxon>
        <taxon>Lycopodiales</taxon>
        <taxon>Lycopodiaceae</taxon>
        <taxon>Lycopodioideae</taxon>
        <taxon>Diphasiastrum</taxon>
    </lineage>
</organism>
<name>A0ACC2EIX2_DIPCM</name>
<reference evidence="2" key="1">
    <citation type="journal article" date="2024" name="Proc. Natl. Acad. Sci. U.S.A.">
        <title>Extraordinary preservation of gene collinearity over three hundred million years revealed in homosporous lycophytes.</title>
        <authorList>
            <person name="Li C."/>
            <person name="Wickell D."/>
            <person name="Kuo L.Y."/>
            <person name="Chen X."/>
            <person name="Nie B."/>
            <person name="Liao X."/>
            <person name="Peng D."/>
            <person name="Ji J."/>
            <person name="Jenkins J."/>
            <person name="Williams M."/>
            <person name="Shu S."/>
            <person name="Plott C."/>
            <person name="Barry K."/>
            <person name="Rajasekar S."/>
            <person name="Grimwood J."/>
            <person name="Han X."/>
            <person name="Sun S."/>
            <person name="Hou Z."/>
            <person name="He W."/>
            <person name="Dai G."/>
            <person name="Sun C."/>
            <person name="Schmutz J."/>
            <person name="Leebens-Mack J.H."/>
            <person name="Li F.W."/>
            <person name="Wang L."/>
        </authorList>
    </citation>
    <scope>NUCLEOTIDE SEQUENCE [LARGE SCALE GENOMIC DNA]</scope>
    <source>
        <strain evidence="2">cv. PW_Plant_1</strain>
    </source>
</reference>